<sequence>MALRTETAAARVVHPTVAVLERHLTLYRRLWQASVFSSFVLPVLFLLSIGIGVGGYVGRVQGVDYLSWIVPGVLASTAFQIAVGESTYSVLGDFKWVRAYHAMRATPVEPVDMVRGHLLYLVFRVTIAVVAFLVVVVFFGGLHSPWALVTPLVCALLTVSVAAPVTAFAATIDHDSYFSLLFRLVVLPASLFSGVFFPVEQLTAVLRPLAYASPMWHAVELCRAATLGRAPAWPVPVHAGYLLVWAVAGLFLAVRAFRRKLED</sequence>
<dbReference type="PROSITE" id="PS51012">
    <property type="entry name" value="ABC_TM2"/>
    <property type="match status" value="1"/>
</dbReference>
<evidence type="ECO:0000259" key="7">
    <source>
        <dbReference type="PROSITE" id="PS51012"/>
    </source>
</evidence>
<keyword evidence="2 6" id="KW-0812">Transmembrane</keyword>
<keyword evidence="5" id="KW-0046">Antibiotic resistance</keyword>
<reference evidence="8" key="1">
    <citation type="journal article" date="2014" name="Int. J. Syst. Evol. Microbiol.">
        <title>Complete genome sequence of Corynebacterium casei LMG S-19264T (=DSM 44701T), isolated from a smear-ripened cheese.</title>
        <authorList>
            <consortium name="US DOE Joint Genome Institute (JGI-PGF)"/>
            <person name="Walter F."/>
            <person name="Albersmeier A."/>
            <person name="Kalinowski J."/>
            <person name="Ruckert C."/>
        </authorList>
    </citation>
    <scope>NUCLEOTIDE SEQUENCE</scope>
    <source>
        <strain evidence="8">CGMCC 4.7138</strain>
    </source>
</reference>
<comment type="similarity">
    <text evidence="6">Belongs to the ABC-2 integral membrane protein family.</text>
</comment>
<dbReference type="PANTHER" id="PTHR43229:SF2">
    <property type="entry name" value="NODULATION PROTEIN J"/>
    <property type="match status" value="1"/>
</dbReference>
<feature type="transmembrane region" description="Helical" evidence="6">
    <location>
        <begin position="146"/>
        <end position="168"/>
    </location>
</feature>
<evidence type="ECO:0000313" key="8">
    <source>
        <dbReference type="EMBL" id="GGO07986.1"/>
    </source>
</evidence>
<evidence type="ECO:0000256" key="2">
    <source>
        <dbReference type="ARBA" id="ARBA00022692"/>
    </source>
</evidence>
<dbReference type="GO" id="GO:0043190">
    <property type="term" value="C:ATP-binding cassette (ABC) transporter complex"/>
    <property type="evidence" value="ECO:0007669"/>
    <property type="project" value="InterPro"/>
</dbReference>
<dbReference type="OrthoDB" id="9778589at2"/>
<feature type="transmembrane region" description="Helical" evidence="6">
    <location>
        <begin position="118"/>
        <end position="140"/>
    </location>
</feature>
<feature type="domain" description="ABC transmembrane type-2" evidence="7">
    <location>
        <begin position="33"/>
        <end position="260"/>
    </location>
</feature>
<dbReference type="PRINTS" id="PR00164">
    <property type="entry name" value="ABC2TRNSPORT"/>
</dbReference>
<dbReference type="Pfam" id="PF01061">
    <property type="entry name" value="ABC2_membrane"/>
    <property type="match status" value="1"/>
</dbReference>
<name>A0A8H9GX76_9ACTN</name>
<dbReference type="AlphaFoldDB" id="A0A8H9GX76"/>
<evidence type="ECO:0000256" key="1">
    <source>
        <dbReference type="ARBA" id="ARBA00004141"/>
    </source>
</evidence>
<feature type="transmembrane region" description="Helical" evidence="6">
    <location>
        <begin position="180"/>
        <end position="199"/>
    </location>
</feature>
<keyword evidence="6" id="KW-1003">Cell membrane</keyword>
<reference evidence="8" key="2">
    <citation type="submission" date="2020-09" db="EMBL/GenBank/DDBJ databases">
        <authorList>
            <person name="Sun Q."/>
            <person name="Zhou Y."/>
        </authorList>
    </citation>
    <scope>NUCLEOTIDE SEQUENCE</scope>
    <source>
        <strain evidence="8">CGMCC 4.7138</strain>
    </source>
</reference>
<dbReference type="GO" id="GO:0140359">
    <property type="term" value="F:ABC-type transporter activity"/>
    <property type="evidence" value="ECO:0007669"/>
    <property type="project" value="InterPro"/>
</dbReference>
<protein>
    <recommendedName>
        <fullName evidence="6">Transport permease protein</fullName>
    </recommendedName>
</protein>
<dbReference type="Proteomes" id="UP000653480">
    <property type="component" value="Unassembled WGS sequence"/>
</dbReference>
<dbReference type="InterPro" id="IPR013525">
    <property type="entry name" value="ABC2_TM"/>
</dbReference>
<keyword evidence="9" id="KW-1185">Reference proteome</keyword>
<dbReference type="InterPro" id="IPR000412">
    <property type="entry name" value="ABC_2_transport"/>
</dbReference>
<comment type="caution">
    <text evidence="8">The sequence shown here is derived from an EMBL/GenBank/DDBJ whole genome shotgun (WGS) entry which is preliminary data.</text>
</comment>
<dbReference type="GO" id="GO:0046677">
    <property type="term" value="P:response to antibiotic"/>
    <property type="evidence" value="ECO:0007669"/>
    <property type="project" value="UniProtKB-KW"/>
</dbReference>
<keyword evidence="3 6" id="KW-1133">Transmembrane helix</keyword>
<keyword evidence="6" id="KW-0813">Transport</keyword>
<dbReference type="InterPro" id="IPR047817">
    <property type="entry name" value="ABC2_TM_bact-type"/>
</dbReference>
<evidence type="ECO:0000313" key="9">
    <source>
        <dbReference type="Proteomes" id="UP000653480"/>
    </source>
</evidence>
<evidence type="ECO:0000256" key="5">
    <source>
        <dbReference type="ARBA" id="ARBA00023251"/>
    </source>
</evidence>
<accession>A0A8H9GX76</accession>
<comment type="subcellular location">
    <subcellularLocation>
        <location evidence="6">Cell membrane</location>
        <topology evidence="6">Multi-pass membrane protein</topology>
    </subcellularLocation>
    <subcellularLocation>
        <location evidence="1">Membrane</location>
        <topology evidence="1">Multi-pass membrane protein</topology>
    </subcellularLocation>
</comment>
<feature type="transmembrane region" description="Helical" evidence="6">
    <location>
        <begin position="65"/>
        <end position="83"/>
    </location>
</feature>
<proteinExistence type="inferred from homology"/>
<dbReference type="PANTHER" id="PTHR43229">
    <property type="entry name" value="NODULATION PROTEIN J"/>
    <property type="match status" value="1"/>
</dbReference>
<evidence type="ECO:0000256" key="6">
    <source>
        <dbReference type="RuleBase" id="RU361157"/>
    </source>
</evidence>
<evidence type="ECO:0000256" key="4">
    <source>
        <dbReference type="ARBA" id="ARBA00023136"/>
    </source>
</evidence>
<dbReference type="InterPro" id="IPR051784">
    <property type="entry name" value="Nod_factor_ABC_transporter"/>
</dbReference>
<feature type="transmembrane region" description="Helical" evidence="6">
    <location>
        <begin position="239"/>
        <end position="257"/>
    </location>
</feature>
<feature type="transmembrane region" description="Helical" evidence="6">
    <location>
        <begin position="30"/>
        <end position="53"/>
    </location>
</feature>
<dbReference type="EMBL" id="BMMN01000003">
    <property type="protein sequence ID" value="GGO07986.1"/>
    <property type="molecule type" value="Genomic_DNA"/>
</dbReference>
<dbReference type="GeneID" id="97248213"/>
<keyword evidence="4 6" id="KW-0472">Membrane</keyword>
<dbReference type="RefSeq" id="WP_142571000.1">
    <property type="nucleotide sequence ID" value="NZ_BMMN01000003.1"/>
</dbReference>
<gene>
    <name evidence="8" type="ORF">GCM10011574_22140</name>
</gene>
<evidence type="ECO:0000256" key="3">
    <source>
        <dbReference type="ARBA" id="ARBA00022989"/>
    </source>
</evidence>
<dbReference type="PIRSF" id="PIRSF006648">
    <property type="entry name" value="DrrB"/>
    <property type="match status" value="1"/>
</dbReference>
<organism evidence="8 9">
    <name type="scientific">Microbispora bryophytorum</name>
    <dbReference type="NCBI Taxonomy" id="1460882"/>
    <lineage>
        <taxon>Bacteria</taxon>
        <taxon>Bacillati</taxon>
        <taxon>Actinomycetota</taxon>
        <taxon>Actinomycetes</taxon>
        <taxon>Streptosporangiales</taxon>
        <taxon>Streptosporangiaceae</taxon>
        <taxon>Microbispora</taxon>
    </lineage>
</organism>